<accession>A0A1L3ZTB3</accession>
<gene>
    <name evidence="1" type="ORF">BSL82_05690</name>
</gene>
<evidence type="ECO:0008006" key="3">
    <source>
        <dbReference type="Google" id="ProtNLM"/>
    </source>
</evidence>
<keyword evidence="2" id="KW-1185">Reference proteome</keyword>
<dbReference type="EMBL" id="CP018221">
    <property type="protein sequence ID" value="API58865.1"/>
    <property type="molecule type" value="Genomic_DNA"/>
</dbReference>
<dbReference type="InterPro" id="IPR008767">
    <property type="entry name" value="Phage_SPP1_head-tail_adaptor"/>
</dbReference>
<reference evidence="2" key="1">
    <citation type="submission" date="2016-11" db="EMBL/GenBank/DDBJ databases">
        <title>Complete Genome Sequence of alachlor-degrading Sphingomonas sp. strain JJ-A5.</title>
        <authorList>
            <person name="Lee H."/>
            <person name="Ka J.-O."/>
        </authorList>
    </citation>
    <scope>NUCLEOTIDE SEQUENCE [LARGE SCALE GENOMIC DNA]</scope>
    <source>
        <strain evidence="2">JJ-A5</strain>
    </source>
</reference>
<organism evidence="1 2">
    <name type="scientific">Tardibacter chloracetimidivorans</name>
    <dbReference type="NCBI Taxonomy" id="1921510"/>
    <lineage>
        <taxon>Bacteria</taxon>
        <taxon>Pseudomonadati</taxon>
        <taxon>Pseudomonadota</taxon>
        <taxon>Alphaproteobacteria</taxon>
        <taxon>Sphingomonadales</taxon>
        <taxon>Sphingomonadaceae</taxon>
        <taxon>Tardibacter</taxon>
    </lineage>
</organism>
<evidence type="ECO:0000313" key="1">
    <source>
        <dbReference type="EMBL" id="API58865.1"/>
    </source>
</evidence>
<dbReference type="AlphaFoldDB" id="A0A1L3ZTB3"/>
<dbReference type="STRING" id="1921510.BSL82_05690"/>
<dbReference type="Pfam" id="PF05521">
    <property type="entry name" value="Phage_HCP"/>
    <property type="match status" value="1"/>
</dbReference>
<evidence type="ECO:0000313" key="2">
    <source>
        <dbReference type="Proteomes" id="UP000182063"/>
    </source>
</evidence>
<dbReference type="InterPro" id="IPR038666">
    <property type="entry name" value="SSP1_head-tail_sf"/>
</dbReference>
<protein>
    <recommendedName>
        <fullName evidence="3">Head-tail adaptor protein</fullName>
    </recommendedName>
</protein>
<dbReference type="KEGG" id="sphj:BSL82_05690"/>
<dbReference type="Proteomes" id="UP000182063">
    <property type="component" value="Chromosome"/>
</dbReference>
<sequence>MMAAFNPGWLDRRIKLLSFTSSQDPDNGEVTQAWFTLATVWAAKWQLSAKEVDRASATTATAELKFLIRYREDVTTDMRVECAGVQYVITGVAEYGRRQGLNLFARVA</sequence>
<proteinExistence type="predicted"/>
<dbReference type="Gene3D" id="2.40.10.270">
    <property type="entry name" value="Bacteriophage SPP1 head-tail adaptor protein"/>
    <property type="match status" value="1"/>
</dbReference>
<dbReference type="NCBIfam" id="TIGR01563">
    <property type="entry name" value="gp16_SPP1"/>
    <property type="match status" value="1"/>
</dbReference>
<name>A0A1L3ZTB3_9SPHN</name>